<dbReference type="GO" id="GO:0015074">
    <property type="term" value="P:DNA integration"/>
    <property type="evidence" value="ECO:0007669"/>
    <property type="project" value="InterPro"/>
</dbReference>
<dbReference type="PANTHER" id="PTHR42648:SF18">
    <property type="entry name" value="RETROTRANSPOSON, UNCLASSIFIED-LIKE PROTEIN"/>
    <property type="match status" value="1"/>
</dbReference>
<feature type="domain" description="Integrase catalytic" evidence="3">
    <location>
        <begin position="324"/>
        <end position="441"/>
    </location>
</feature>
<dbReference type="InterPro" id="IPR036397">
    <property type="entry name" value="RNaseH_sf"/>
</dbReference>
<accession>A0A438FI48</accession>
<gene>
    <name evidence="4" type="primary">POLX_2958</name>
    <name evidence="4" type="ORF">CK203_101051</name>
</gene>
<dbReference type="Gene3D" id="3.30.420.10">
    <property type="entry name" value="Ribonuclease H-like superfamily/Ribonuclease H"/>
    <property type="match status" value="1"/>
</dbReference>
<dbReference type="InterPro" id="IPR025724">
    <property type="entry name" value="GAG-pre-integrase_dom"/>
</dbReference>
<dbReference type="PROSITE" id="PS50994">
    <property type="entry name" value="INTEGRASE"/>
    <property type="match status" value="1"/>
</dbReference>
<dbReference type="Proteomes" id="UP000288805">
    <property type="component" value="Unassembled WGS sequence"/>
</dbReference>
<dbReference type="InterPro" id="IPR001584">
    <property type="entry name" value="Integrase_cat-core"/>
</dbReference>
<dbReference type="AlphaFoldDB" id="A0A438FI48"/>
<evidence type="ECO:0000256" key="2">
    <source>
        <dbReference type="ARBA" id="ARBA00022801"/>
    </source>
</evidence>
<dbReference type="GO" id="GO:0003676">
    <property type="term" value="F:nucleic acid binding"/>
    <property type="evidence" value="ECO:0007669"/>
    <property type="project" value="InterPro"/>
</dbReference>
<dbReference type="Pfam" id="PF07727">
    <property type="entry name" value="RVT_2"/>
    <property type="match status" value="1"/>
</dbReference>
<dbReference type="Pfam" id="PF14223">
    <property type="entry name" value="Retrotran_gag_2"/>
    <property type="match status" value="2"/>
</dbReference>
<dbReference type="InterPro" id="IPR012337">
    <property type="entry name" value="RNaseH-like_sf"/>
</dbReference>
<comment type="caution">
    <text evidence="4">The sequence shown here is derived from an EMBL/GenBank/DDBJ whole genome shotgun (WGS) entry which is preliminary data.</text>
</comment>
<protein>
    <submittedName>
        <fullName evidence="4">Retrovirus-related Pol polyprotein from transposon TNT 1-94</fullName>
    </submittedName>
</protein>
<dbReference type="GO" id="GO:0016787">
    <property type="term" value="F:hydrolase activity"/>
    <property type="evidence" value="ECO:0007669"/>
    <property type="project" value="UniProtKB-KW"/>
</dbReference>
<dbReference type="Pfam" id="PF00665">
    <property type="entry name" value="rve"/>
    <property type="match status" value="1"/>
</dbReference>
<keyword evidence="2" id="KW-0378">Hydrolase</keyword>
<reference evidence="4 5" key="1">
    <citation type="journal article" date="2018" name="PLoS Genet.">
        <title>Population sequencing reveals clonal diversity and ancestral inbreeding in the grapevine cultivar Chardonnay.</title>
        <authorList>
            <person name="Roach M.J."/>
            <person name="Johnson D.L."/>
            <person name="Bohlmann J."/>
            <person name="van Vuuren H.J."/>
            <person name="Jones S.J."/>
            <person name="Pretorius I.S."/>
            <person name="Schmidt S.A."/>
            <person name="Borneman A.R."/>
        </authorList>
    </citation>
    <scope>NUCLEOTIDE SEQUENCE [LARGE SCALE GENOMIC DNA]</scope>
    <source>
        <strain evidence="5">cv. Chardonnay</strain>
        <tissue evidence="4">Leaf</tissue>
    </source>
</reference>
<evidence type="ECO:0000256" key="1">
    <source>
        <dbReference type="ARBA" id="ARBA00022723"/>
    </source>
</evidence>
<proteinExistence type="predicted"/>
<organism evidence="4 5">
    <name type="scientific">Vitis vinifera</name>
    <name type="common">Grape</name>
    <dbReference type="NCBI Taxonomy" id="29760"/>
    <lineage>
        <taxon>Eukaryota</taxon>
        <taxon>Viridiplantae</taxon>
        <taxon>Streptophyta</taxon>
        <taxon>Embryophyta</taxon>
        <taxon>Tracheophyta</taxon>
        <taxon>Spermatophyta</taxon>
        <taxon>Magnoliopsida</taxon>
        <taxon>eudicotyledons</taxon>
        <taxon>Gunneridae</taxon>
        <taxon>Pentapetalae</taxon>
        <taxon>rosids</taxon>
        <taxon>Vitales</taxon>
        <taxon>Vitaceae</taxon>
        <taxon>Viteae</taxon>
        <taxon>Vitis</taxon>
    </lineage>
</organism>
<dbReference type="InterPro" id="IPR039537">
    <property type="entry name" value="Retrotran_Ty1/copia-like"/>
</dbReference>
<dbReference type="GO" id="GO:0046872">
    <property type="term" value="F:metal ion binding"/>
    <property type="evidence" value="ECO:0007669"/>
    <property type="project" value="UniProtKB-KW"/>
</dbReference>
<dbReference type="SUPFAM" id="SSF53098">
    <property type="entry name" value="Ribonuclease H-like"/>
    <property type="match status" value="1"/>
</dbReference>
<evidence type="ECO:0000313" key="4">
    <source>
        <dbReference type="EMBL" id="RVW59663.1"/>
    </source>
</evidence>
<dbReference type="EMBL" id="QGNW01000881">
    <property type="protein sequence ID" value="RVW59663.1"/>
    <property type="molecule type" value="Genomic_DNA"/>
</dbReference>
<sequence length="800" mass="92261">MEAYLDAVDLWEAVEDDYDVPPLSDNPTMAQVKNHKERKTKKSKAKACLFAAVSATIFTRIMSLKSSKAIWKDERVKTIKEYSERLLGIANRVRLLGLEFKDSRIVEKILVTIPERFEATITSLENTKDLSKITLAELLNSLQAQEQQMVMRQEATVEEALPTKHEDVWKRQMLSVTSAINLDICKNQNQQQDADAQIANEDENDYLFVATCFSGHGGHIPAKGIGTIAIATHLDNYCLIKDASGQDLFKVKMRGKSFSLDPLEEEQIAFPAKENIVELWHKRLGHYHYQGLLKMQKSEMVEGFPEFEVISTSCQTCQYGKQNRLPFPTATWKASNKLQLIHTDVGGPQRTPSLKGSHYYISFIDDLTKMCWIYFLKFKSEVRNTFRKFKAKVENESGCKIQILRSDNGKEYTSCQLNLFCEETGIEHQLLAPYTPEQNGRCNVAIYEPADHEETLKESKWKDAMKEELFMIEKNKTWELVDRPQERKVIGVKWVFRNKLNADVARLDTIILLLAISAQLGWKVHQMDVKLAFLNGILQEKIMLSNLKVLLWKTKEDKVYRLHKALYGLKQAPRAWYSRIDDYLLGSSAKLIDEFKLDMMQVFEMTDLGLMNILPWNGDQARKRSTTRPDILYVVSVLSRFMHYASEVHLKAAKRVVRYIKGTVDYGVKFQKIPNMKLFGYSDRYCGSIYYRSGICSSNRNSNQALWLRKILVDLHMKQTQGIEVFVDNQATIAISYNLVFHGKTKHFNVKLFFLRGVQKDGDINLRYYKTEEQLADIFTKPLSVTKFEFLRQKLGVCSS</sequence>
<dbReference type="InterPro" id="IPR013103">
    <property type="entry name" value="RVT_2"/>
</dbReference>
<keyword evidence="1" id="KW-0479">Metal-binding</keyword>
<evidence type="ECO:0000259" key="3">
    <source>
        <dbReference type="PROSITE" id="PS50994"/>
    </source>
</evidence>
<dbReference type="Pfam" id="PF13976">
    <property type="entry name" value="gag_pre-integrs"/>
    <property type="match status" value="1"/>
</dbReference>
<evidence type="ECO:0000313" key="5">
    <source>
        <dbReference type="Proteomes" id="UP000288805"/>
    </source>
</evidence>
<dbReference type="PANTHER" id="PTHR42648">
    <property type="entry name" value="TRANSPOSASE, PUTATIVE-RELATED"/>
    <property type="match status" value="1"/>
</dbReference>
<name>A0A438FI48_VITVI</name>
<dbReference type="CDD" id="cd09272">
    <property type="entry name" value="RNase_HI_RT_Ty1"/>
    <property type="match status" value="1"/>
</dbReference>